<sequence>MTAGVMATFSITEQASLISQTGISDFVYPKSYGKLAVPPCKSSNKLTACRYNTLLFQRRGGRLVLRTVAHGMTHDNAENYRSHQSTDDPLFICPEEDDGNSKKPGNDDSVFICAKNDGNSKRPRKDSQVNPILEMQPTAVKPVNQASLLDKLKAIQLHILAMEQWNASRLKMCHRNYAASATNMIHFMALKGLDVEQTKKELSSIGLSDLEDIDPYVLSSLSACIQMLVCSTSDSLHIMEGSVVELPIHKSMEFQTENLSRTTMMKMASSNQDLLLGTLQATRMTHIMVTVGQEVVENDTLVADLINSGTSIFRINCAHGNPQIWSKIISMVKRSSQLLEKPCRVLMDLAGPKLRTGTLKAGPGVVKISPKRNVVGDVLRPSQVWLSPQGAGPPPPHLSPDVIIHVDGQEFLSKLEIDDSISFSDARGKRRSLRIVSKCPIFSGVGFMTECGKTAYVESGTALYAKKKRRKSSIGFVVDVPPSEQFVRLRVGDLLTISRDSSDEGGGLTCSDIGSHRIACPSGYLFDSVKPGDRIAFDDGKIWGIIKGASISEVVVSITHAGLKGSKLGSEKSINIPDSDICYEGLTSKDLMDLDFVAAHADMVGISFVRDVNDIILLRQELVKRQILNLGIVLKIETKSGFKKLPLLILEAVKSPNPLGVMIARGDLAVECGWEKLAHIQEEIISICNAAHLPVILATQVLESLVKSGVPTRAEIIDADKGRRYGYYDFWFHYSFYQHIDRQALLLFSKLKILEWQVWLAAMGDGLFVMNFNLIGNVTENKKS</sequence>
<dbReference type="InterPro" id="IPR011037">
    <property type="entry name" value="Pyrv_Knase-like_insert_dom_sf"/>
</dbReference>
<reference evidence="15 16" key="1">
    <citation type="journal article" date="2015" name="Proc. Natl. Acad. Sci. U.S.A.">
        <title>The resurrection genome of Boea hygrometrica: A blueprint for survival of dehydration.</title>
        <authorList>
            <person name="Xiao L."/>
            <person name="Yang G."/>
            <person name="Zhang L."/>
            <person name="Yang X."/>
            <person name="Zhao S."/>
            <person name="Ji Z."/>
            <person name="Zhou Q."/>
            <person name="Hu M."/>
            <person name="Wang Y."/>
            <person name="Chen M."/>
            <person name="Xu Y."/>
            <person name="Jin H."/>
            <person name="Xiao X."/>
            <person name="Hu G."/>
            <person name="Bao F."/>
            <person name="Hu Y."/>
            <person name="Wan P."/>
            <person name="Li L."/>
            <person name="Deng X."/>
            <person name="Kuang T."/>
            <person name="Xiang C."/>
            <person name="Zhu J.K."/>
            <person name="Oliver M.J."/>
            <person name="He Y."/>
        </authorList>
    </citation>
    <scope>NUCLEOTIDE SEQUENCE [LARGE SCALE GENOMIC DNA]</scope>
    <source>
        <strain evidence="16">cv. XS01</strain>
    </source>
</reference>
<evidence type="ECO:0000256" key="9">
    <source>
        <dbReference type="ARBA" id="ARBA00022840"/>
    </source>
</evidence>
<gene>
    <name evidence="15" type="ORF">F511_20932</name>
</gene>
<evidence type="ECO:0000256" key="7">
    <source>
        <dbReference type="ARBA" id="ARBA00022741"/>
    </source>
</evidence>
<dbReference type="InterPro" id="IPR015813">
    <property type="entry name" value="Pyrv/PenolPyrv_kinase-like_dom"/>
</dbReference>
<keyword evidence="9" id="KW-0067">ATP-binding</keyword>
<feature type="domain" description="Pyruvate kinase barrel" evidence="14">
    <location>
        <begin position="283"/>
        <end position="370"/>
    </location>
</feature>
<dbReference type="Proteomes" id="UP000250235">
    <property type="component" value="Unassembled WGS sequence"/>
</dbReference>
<evidence type="ECO:0000313" key="15">
    <source>
        <dbReference type="EMBL" id="KZV32831.1"/>
    </source>
</evidence>
<name>A0A2Z7BLK2_9LAMI</name>
<comment type="pathway">
    <text evidence="2">Carbohydrate degradation; glycolysis; pyruvate from D-glyceraldehyde 3-phosphate: step 5/5.</text>
</comment>
<keyword evidence="7" id="KW-0547">Nucleotide-binding</keyword>
<keyword evidence="11" id="KW-0324">Glycolysis</keyword>
<feature type="domain" description="Pyruvate kinase barrel" evidence="14">
    <location>
        <begin position="522"/>
        <end position="719"/>
    </location>
</feature>
<dbReference type="GO" id="GO:0016301">
    <property type="term" value="F:kinase activity"/>
    <property type="evidence" value="ECO:0007669"/>
    <property type="project" value="UniProtKB-KW"/>
</dbReference>
<evidence type="ECO:0000256" key="2">
    <source>
        <dbReference type="ARBA" id="ARBA00004997"/>
    </source>
</evidence>
<keyword evidence="6" id="KW-0479">Metal-binding</keyword>
<evidence type="ECO:0000256" key="10">
    <source>
        <dbReference type="ARBA" id="ARBA00022842"/>
    </source>
</evidence>
<comment type="similarity">
    <text evidence="3">Belongs to the pyruvate kinase family.</text>
</comment>
<evidence type="ECO:0000256" key="4">
    <source>
        <dbReference type="ARBA" id="ARBA00012142"/>
    </source>
</evidence>
<keyword evidence="8 15" id="KW-0418">Kinase</keyword>
<dbReference type="EMBL" id="KV006345">
    <property type="protein sequence ID" value="KZV32831.1"/>
    <property type="molecule type" value="Genomic_DNA"/>
</dbReference>
<dbReference type="GO" id="GO:0030955">
    <property type="term" value="F:potassium ion binding"/>
    <property type="evidence" value="ECO:0007669"/>
    <property type="project" value="InterPro"/>
</dbReference>
<dbReference type="Pfam" id="PF00224">
    <property type="entry name" value="PK"/>
    <property type="match status" value="2"/>
</dbReference>
<dbReference type="AlphaFoldDB" id="A0A2Z7BLK2"/>
<dbReference type="GO" id="GO:0000287">
    <property type="term" value="F:magnesium ion binding"/>
    <property type="evidence" value="ECO:0007669"/>
    <property type="project" value="InterPro"/>
</dbReference>
<keyword evidence="10" id="KW-0460">Magnesium</keyword>
<organism evidence="15 16">
    <name type="scientific">Dorcoceras hygrometricum</name>
    <dbReference type="NCBI Taxonomy" id="472368"/>
    <lineage>
        <taxon>Eukaryota</taxon>
        <taxon>Viridiplantae</taxon>
        <taxon>Streptophyta</taxon>
        <taxon>Embryophyta</taxon>
        <taxon>Tracheophyta</taxon>
        <taxon>Spermatophyta</taxon>
        <taxon>Magnoliopsida</taxon>
        <taxon>eudicotyledons</taxon>
        <taxon>Gunneridae</taxon>
        <taxon>Pentapetalae</taxon>
        <taxon>asterids</taxon>
        <taxon>lamiids</taxon>
        <taxon>Lamiales</taxon>
        <taxon>Gesneriaceae</taxon>
        <taxon>Didymocarpoideae</taxon>
        <taxon>Trichosporeae</taxon>
        <taxon>Loxocarpinae</taxon>
        <taxon>Dorcoceras</taxon>
    </lineage>
</organism>
<evidence type="ECO:0000313" key="16">
    <source>
        <dbReference type="Proteomes" id="UP000250235"/>
    </source>
</evidence>
<dbReference type="OrthoDB" id="1881597at2759"/>
<keyword evidence="12 15" id="KW-0670">Pyruvate</keyword>
<evidence type="ECO:0000256" key="5">
    <source>
        <dbReference type="ARBA" id="ARBA00022679"/>
    </source>
</evidence>
<dbReference type="PANTHER" id="PTHR11817">
    <property type="entry name" value="PYRUVATE KINASE"/>
    <property type="match status" value="1"/>
</dbReference>
<dbReference type="InterPro" id="IPR040442">
    <property type="entry name" value="Pyrv_kinase-like_dom_sf"/>
</dbReference>
<dbReference type="InterPro" id="IPR001697">
    <property type="entry name" value="Pyr_Knase"/>
</dbReference>
<comment type="cofactor">
    <cofactor evidence="1">
        <name>K(+)</name>
        <dbReference type="ChEBI" id="CHEBI:29103"/>
    </cofactor>
</comment>
<dbReference type="Gene3D" id="3.20.20.60">
    <property type="entry name" value="Phosphoenolpyruvate-binding domains"/>
    <property type="match status" value="2"/>
</dbReference>
<evidence type="ECO:0000256" key="1">
    <source>
        <dbReference type="ARBA" id="ARBA00001958"/>
    </source>
</evidence>
<evidence type="ECO:0000259" key="14">
    <source>
        <dbReference type="Pfam" id="PF00224"/>
    </source>
</evidence>
<evidence type="ECO:0000256" key="3">
    <source>
        <dbReference type="ARBA" id="ARBA00008663"/>
    </source>
</evidence>
<dbReference type="UniPathway" id="UPA00109">
    <property type="reaction ID" value="UER00188"/>
</dbReference>
<evidence type="ECO:0000256" key="8">
    <source>
        <dbReference type="ARBA" id="ARBA00022777"/>
    </source>
</evidence>
<dbReference type="EC" id="2.7.1.40" evidence="4"/>
<keyword evidence="16" id="KW-1185">Reference proteome</keyword>
<dbReference type="GO" id="GO:0005524">
    <property type="term" value="F:ATP binding"/>
    <property type="evidence" value="ECO:0007669"/>
    <property type="project" value="UniProtKB-KW"/>
</dbReference>
<evidence type="ECO:0000256" key="13">
    <source>
        <dbReference type="SAM" id="MobiDB-lite"/>
    </source>
</evidence>
<protein>
    <recommendedName>
        <fullName evidence="4">pyruvate kinase</fullName>
        <ecNumber evidence="4">2.7.1.40</ecNumber>
    </recommendedName>
</protein>
<evidence type="ECO:0000256" key="6">
    <source>
        <dbReference type="ARBA" id="ARBA00022723"/>
    </source>
</evidence>
<proteinExistence type="inferred from homology"/>
<dbReference type="InterPro" id="IPR015793">
    <property type="entry name" value="Pyrv_Knase_brl"/>
</dbReference>
<feature type="region of interest" description="Disordered" evidence="13">
    <location>
        <begin position="96"/>
        <end position="129"/>
    </location>
</feature>
<evidence type="ECO:0000256" key="12">
    <source>
        <dbReference type="ARBA" id="ARBA00023317"/>
    </source>
</evidence>
<dbReference type="SUPFAM" id="SSF50800">
    <property type="entry name" value="PK beta-barrel domain-like"/>
    <property type="match status" value="1"/>
</dbReference>
<keyword evidence="5" id="KW-0808">Transferase</keyword>
<accession>A0A2Z7BLK2</accession>
<dbReference type="SUPFAM" id="SSF51621">
    <property type="entry name" value="Phosphoenolpyruvate/pyruvate domain"/>
    <property type="match status" value="1"/>
</dbReference>
<evidence type="ECO:0000256" key="11">
    <source>
        <dbReference type="ARBA" id="ARBA00023152"/>
    </source>
</evidence>
<dbReference type="GO" id="GO:0004743">
    <property type="term" value="F:pyruvate kinase activity"/>
    <property type="evidence" value="ECO:0007669"/>
    <property type="project" value="UniProtKB-EC"/>
</dbReference>